<dbReference type="KEGG" id="axl:AXY_02030"/>
<evidence type="ECO:0008006" key="3">
    <source>
        <dbReference type="Google" id="ProtNLM"/>
    </source>
</evidence>
<dbReference type="AlphaFoldDB" id="K0IVC0"/>
<dbReference type="OrthoDB" id="2678344at2"/>
<dbReference type="InterPro" id="IPR032359">
    <property type="entry name" value="KwaB-like"/>
</dbReference>
<dbReference type="EMBL" id="AP012050">
    <property type="protein sequence ID" value="BAM46335.1"/>
    <property type="molecule type" value="Genomic_DNA"/>
</dbReference>
<evidence type="ECO:0000313" key="1">
    <source>
        <dbReference type="EMBL" id="BAM46335.1"/>
    </source>
</evidence>
<dbReference type="eggNOG" id="ENOG5032TJP">
    <property type="taxonomic scope" value="Bacteria"/>
</dbReference>
<accession>K0IVC0</accession>
<dbReference type="STRING" id="698758.AXY_02030"/>
<name>K0IVC0_AMPXN</name>
<dbReference type="HOGENOM" id="CLU_939231_0_0_9"/>
<dbReference type="PATRIC" id="fig|698758.3.peg.206"/>
<proteinExistence type="predicted"/>
<protein>
    <recommendedName>
        <fullName evidence="3">DUF4868 domain-containing protein</fullName>
    </recommendedName>
</protein>
<sequence>MNIGKIEDGITKILVSNSSKVSLFIIEKLDTKDGLDYISHKPSLDLELQKEIIKVIKPTLSKIKNTEQIEFNENGRPNGVVEWCKKDYVGVSLERLLNSLKEDMRKEKLIDSDKKDIYCIRIEIDSGEYVYFLNRIPQLRKFEKGIWGRLVDSTFKKTTNAFIGIEPNFDLIIYQEEILVVNNVAMQRIFDLRTKYIENANSVLSSFEDSEKIEGFEQFKMDSIEDGNVVKRVSRLMEKPERMTRFIDNFDKVEQIIIEFDLNIELNAEKTKIKYTDKKQLNDIVKLLNDAYYKTVLSGEKGVDELR</sequence>
<keyword evidence="2" id="KW-1185">Reference proteome</keyword>
<dbReference type="Pfam" id="PF16162">
    <property type="entry name" value="KwaB"/>
    <property type="match status" value="1"/>
</dbReference>
<dbReference type="Proteomes" id="UP000006294">
    <property type="component" value="Chromosome"/>
</dbReference>
<organism evidence="1 2">
    <name type="scientific">Amphibacillus xylanus (strain ATCC 51415 / DSM 6626 / JCM 7361 / LMG 17667 / NBRC 15112 / Ep01)</name>
    <dbReference type="NCBI Taxonomy" id="698758"/>
    <lineage>
        <taxon>Bacteria</taxon>
        <taxon>Bacillati</taxon>
        <taxon>Bacillota</taxon>
        <taxon>Bacilli</taxon>
        <taxon>Bacillales</taxon>
        <taxon>Bacillaceae</taxon>
        <taxon>Amphibacillus</taxon>
    </lineage>
</organism>
<gene>
    <name evidence="1" type="ordered locus">AXY_02030</name>
</gene>
<dbReference type="RefSeq" id="WP_015008941.1">
    <property type="nucleotide sequence ID" value="NC_018704.1"/>
</dbReference>
<reference evidence="1 2" key="1">
    <citation type="submission" date="2011-01" db="EMBL/GenBank/DDBJ databases">
        <title>Whole genome sequence of Amphibacillus xylinus NBRC 15112.</title>
        <authorList>
            <person name="Nakazawa H."/>
            <person name="Katano Y."/>
            <person name="Nakamura S."/>
            <person name="Sasagawa M."/>
            <person name="Fukada J."/>
            <person name="Arai T."/>
            <person name="Sasakura N."/>
            <person name="Mochizuki D."/>
            <person name="Hosoyama A."/>
            <person name="Harada K."/>
            <person name="Horikawa H."/>
            <person name="Kato Y."/>
            <person name="Harada T."/>
            <person name="Sasaki K."/>
            <person name="Sekiguchi M."/>
            <person name="Hodoyama M."/>
            <person name="Nishiko R."/>
            <person name="Narita H."/>
            <person name="Hanamaki A."/>
            <person name="Hata C."/>
            <person name="Konno Y."/>
            <person name="Niimura Y."/>
            <person name="Yamazaki S."/>
            <person name="Fujita N."/>
        </authorList>
    </citation>
    <scope>NUCLEOTIDE SEQUENCE [LARGE SCALE GENOMIC DNA]</scope>
    <source>
        <strain evidence="2">ATCC 51415 / DSM 6626 / JCM 7361 / LMG 17667 / NBRC 15112 / Ep01</strain>
    </source>
</reference>
<evidence type="ECO:0000313" key="2">
    <source>
        <dbReference type="Proteomes" id="UP000006294"/>
    </source>
</evidence>